<organism evidence="2 3">
    <name type="scientific">Actinocatenispora rupis</name>
    <dbReference type="NCBI Taxonomy" id="519421"/>
    <lineage>
        <taxon>Bacteria</taxon>
        <taxon>Bacillati</taxon>
        <taxon>Actinomycetota</taxon>
        <taxon>Actinomycetes</taxon>
        <taxon>Micromonosporales</taxon>
        <taxon>Micromonosporaceae</taxon>
        <taxon>Actinocatenispora</taxon>
    </lineage>
</organism>
<protein>
    <submittedName>
        <fullName evidence="2">Uncharacterized protein</fullName>
    </submittedName>
</protein>
<keyword evidence="1" id="KW-0472">Membrane</keyword>
<dbReference type="RefSeq" id="WP_203663025.1">
    <property type="nucleotide sequence ID" value="NZ_BAAAZM010000012.1"/>
</dbReference>
<evidence type="ECO:0000313" key="3">
    <source>
        <dbReference type="Proteomes" id="UP000612808"/>
    </source>
</evidence>
<evidence type="ECO:0000313" key="2">
    <source>
        <dbReference type="EMBL" id="GID14972.1"/>
    </source>
</evidence>
<keyword evidence="1" id="KW-1133">Transmembrane helix</keyword>
<comment type="caution">
    <text evidence="2">The sequence shown here is derived from an EMBL/GenBank/DDBJ whole genome shotgun (WGS) entry which is preliminary data.</text>
</comment>
<accession>A0A8J3JAR6</accession>
<name>A0A8J3JAR6_9ACTN</name>
<keyword evidence="3" id="KW-1185">Reference proteome</keyword>
<feature type="transmembrane region" description="Helical" evidence="1">
    <location>
        <begin position="80"/>
        <end position="102"/>
    </location>
</feature>
<dbReference type="AlphaFoldDB" id="A0A8J3JAR6"/>
<evidence type="ECO:0000256" key="1">
    <source>
        <dbReference type="SAM" id="Phobius"/>
    </source>
</evidence>
<dbReference type="EMBL" id="BOMB01000035">
    <property type="protein sequence ID" value="GID14972.1"/>
    <property type="molecule type" value="Genomic_DNA"/>
</dbReference>
<feature type="transmembrane region" description="Helical" evidence="1">
    <location>
        <begin position="48"/>
        <end position="73"/>
    </location>
</feature>
<dbReference type="Proteomes" id="UP000612808">
    <property type="component" value="Unassembled WGS sequence"/>
</dbReference>
<keyword evidence="1" id="KW-0812">Transmembrane</keyword>
<gene>
    <name evidence="2" type="ORF">Aru02nite_58610</name>
</gene>
<reference evidence="2" key="1">
    <citation type="submission" date="2021-01" db="EMBL/GenBank/DDBJ databases">
        <title>Whole genome shotgun sequence of Actinocatenispora rupis NBRC 107355.</title>
        <authorList>
            <person name="Komaki H."/>
            <person name="Tamura T."/>
        </authorList>
    </citation>
    <scope>NUCLEOTIDE SEQUENCE</scope>
    <source>
        <strain evidence="2">NBRC 107355</strain>
    </source>
</reference>
<feature type="transmembrane region" description="Helical" evidence="1">
    <location>
        <begin position="114"/>
        <end position="136"/>
    </location>
</feature>
<sequence length="144" mass="15248">MRVSWWRVGAVSAAVVPTAVTIAAAPWRRSSTFAWAGSGDIMTTVRLLNAWFVWQSVVVVAVPALIVLAAGLVPVRLRRPATLVAAVLLAVATAVAVAMAYVRTELTLPAGFPIPPVAAAWTFVPCYAAAAVLLVVTRRRTETQ</sequence>
<proteinExistence type="predicted"/>